<evidence type="ECO:0000313" key="3">
    <source>
        <dbReference type="Proteomes" id="UP001367508"/>
    </source>
</evidence>
<keyword evidence="3" id="KW-1185">Reference proteome</keyword>
<protein>
    <recommendedName>
        <fullName evidence="4">Secreted protein</fullName>
    </recommendedName>
</protein>
<proteinExistence type="predicted"/>
<feature type="chain" id="PRO_5042978665" description="Secreted protein" evidence="1">
    <location>
        <begin position="19"/>
        <end position="77"/>
    </location>
</feature>
<evidence type="ECO:0000256" key="1">
    <source>
        <dbReference type="SAM" id="SignalP"/>
    </source>
</evidence>
<keyword evidence="1" id="KW-0732">Signal</keyword>
<name>A0AAN9MXR3_CANGL</name>
<evidence type="ECO:0000313" key="2">
    <source>
        <dbReference type="EMBL" id="KAK7360343.1"/>
    </source>
</evidence>
<dbReference type="EMBL" id="JAYMYQ010000001">
    <property type="protein sequence ID" value="KAK7360343.1"/>
    <property type="molecule type" value="Genomic_DNA"/>
</dbReference>
<gene>
    <name evidence="2" type="ORF">VNO77_02329</name>
</gene>
<reference evidence="2 3" key="1">
    <citation type="submission" date="2024-01" db="EMBL/GenBank/DDBJ databases">
        <title>The genomes of 5 underutilized Papilionoideae crops provide insights into root nodulation and disease resistanc.</title>
        <authorList>
            <person name="Jiang F."/>
        </authorList>
    </citation>
    <scope>NUCLEOTIDE SEQUENCE [LARGE SCALE GENOMIC DNA]</scope>
    <source>
        <strain evidence="2">LVBAO_FW01</strain>
        <tissue evidence="2">Leaves</tissue>
    </source>
</reference>
<sequence>MNQTAPLMLVSLIAAIQGGPLKWMEKLQLARNQNSKLGYVTITLKTTEIGMLLVTPFHPSEQCGLASMATVDGQERN</sequence>
<comment type="caution">
    <text evidence="2">The sequence shown here is derived from an EMBL/GenBank/DDBJ whole genome shotgun (WGS) entry which is preliminary data.</text>
</comment>
<evidence type="ECO:0008006" key="4">
    <source>
        <dbReference type="Google" id="ProtNLM"/>
    </source>
</evidence>
<organism evidence="2 3">
    <name type="scientific">Canavalia gladiata</name>
    <name type="common">Sword bean</name>
    <name type="synonym">Dolichos gladiatus</name>
    <dbReference type="NCBI Taxonomy" id="3824"/>
    <lineage>
        <taxon>Eukaryota</taxon>
        <taxon>Viridiplantae</taxon>
        <taxon>Streptophyta</taxon>
        <taxon>Embryophyta</taxon>
        <taxon>Tracheophyta</taxon>
        <taxon>Spermatophyta</taxon>
        <taxon>Magnoliopsida</taxon>
        <taxon>eudicotyledons</taxon>
        <taxon>Gunneridae</taxon>
        <taxon>Pentapetalae</taxon>
        <taxon>rosids</taxon>
        <taxon>fabids</taxon>
        <taxon>Fabales</taxon>
        <taxon>Fabaceae</taxon>
        <taxon>Papilionoideae</taxon>
        <taxon>50 kb inversion clade</taxon>
        <taxon>NPAAA clade</taxon>
        <taxon>indigoferoid/millettioid clade</taxon>
        <taxon>Phaseoleae</taxon>
        <taxon>Canavalia</taxon>
    </lineage>
</organism>
<feature type="signal peptide" evidence="1">
    <location>
        <begin position="1"/>
        <end position="18"/>
    </location>
</feature>
<dbReference type="AlphaFoldDB" id="A0AAN9MXR3"/>
<dbReference type="Proteomes" id="UP001367508">
    <property type="component" value="Unassembled WGS sequence"/>
</dbReference>
<accession>A0AAN9MXR3</accession>